<dbReference type="CDD" id="cd12148">
    <property type="entry name" value="fungal_TF_MHR"/>
    <property type="match status" value="1"/>
</dbReference>
<dbReference type="STRING" id="796925.A0A137PIE0"/>
<evidence type="ECO:0000313" key="2">
    <source>
        <dbReference type="Proteomes" id="UP000070444"/>
    </source>
</evidence>
<accession>A0A137PIE0</accession>
<evidence type="ECO:0000313" key="1">
    <source>
        <dbReference type="EMBL" id="KXN74740.1"/>
    </source>
</evidence>
<reference evidence="1 2" key="1">
    <citation type="journal article" date="2015" name="Genome Biol. Evol.">
        <title>Phylogenomic analyses indicate that early fungi evolved digesting cell walls of algal ancestors of land plants.</title>
        <authorList>
            <person name="Chang Y."/>
            <person name="Wang S."/>
            <person name="Sekimoto S."/>
            <person name="Aerts A.L."/>
            <person name="Choi C."/>
            <person name="Clum A."/>
            <person name="LaButti K.M."/>
            <person name="Lindquist E.A."/>
            <person name="Yee Ngan C."/>
            <person name="Ohm R.A."/>
            <person name="Salamov A.A."/>
            <person name="Grigoriev I.V."/>
            <person name="Spatafora J.W."/>
            <person name="Berbee M.L."/>
        </authorList>
    </citation>
    <scope>NUCLEOTIDE SEQUENCE [LARGE SCALE GENOMIC DNA]</scope>
    <source>
        <strain evidence="1 2">NRRL 28638</strain>
    </source>
</reference>
<keyword evidence="2" id="KW-1185">Reference proteome</keyword>
<organism evidence="1 2">
    <name type="scientific">Conidiobolus coronatus (strain ATCC 28846 / CBS 209.66 / NRRL 28638)</name>
    <name type="common">Delacroixia coronata</name>
    <dbReference type="NCBI Taxonomy" id="796925"/>
    <lineage>
        <taxon>Eukaryota</taxon>
        <taxon>Fungi</taxon>
        <taxon>Fungi incertae sedis</taxon>
        <taxon>Zoopagomycota</taxon>
        <taxon>Entomophthoromycotina</taxon>
        <taxon>Entomophthoromycetes</taxon>
        <taxon>Entomophthorales</taxon>
        <taxon>Ancylistaceae</taxon>
        <taxon>Conidiobolus</taxon>
    </lineage>
</organism>
<dbReference type="AlphaFoldDB" id="A0A137PIE0"/>
<dbReference type="Proteomes" id="UP000070444">
    <property type="component" value="Unassembled WGS sequence"/>
</dbReference>
<dbReference type="EMBL" id="KQ964421">
    <property type="protein sequence ID" value="KXN74740.1"/>
    <property type="molecule type" value="Genomic_DNA"/>
</dbReference>
<sequence>MVTYLSKYKFYTNSNTVCPVLKCVMILVGYSGVGKQSPELLKYLKHLAIVQLKKNMLNIRLTVCQAMFIFSHYLLFQGLGKQSLEYFHQAYLMASALGIHKEIPGLNEMDKDDRRCIRYTSYKHDAHLYRTINIQSYYLFLAPSWTSLNPVYQTNPHSKDPNESLIAECICLSIKYYNVYMAIPTSLMIKCSQLTLFSPQAFLKDINTRVIYLLETLLNHSLIRTLDLYLSLSRKCKNSEQLEIVKNSAKIPIAFYHNLRLILNSQFSPETPTLELDQSTKKLLWSAEALYRITIDVDPLCLPMFYQYLCSTSLLYIKLILTYSHVTQLKELFLGKLKQVYELFRNYRTKYNMPSDIIEVVDIIAAYYNLKI</sequence>
<protein>
    <recommendedName>
        <fullName evidence="3">Transcription factor domain-containing protein</fullName>
    </recommendedName>
</protein>
<proteinExistence type="predicted"/>
<name>A0A137PIE0_CONC2</name>
<gene>
    <name evidence="1" type="ORF">CONCODRAFT_2306</name>
</gene>
<evidence type="ECO:0008006" key="3">
    <source>
        <dbReference type="Google" id="ProtNLM"/>
    </source>
</evidence>